<dbReference type="EMBL" id="PP130629">
    <property type="protein sequence ID" value="XAO13564.1"/>
    <property type="molecule type" value="Genomic_DNA"/>
</dbReference>
<reference evidence="2" key="1">
    <citation type="submission" date="2024-01" db="EMBL/GenBank/DDBJ databases">
        <title>Genomic and biogeographic characterisation of Mantoniella tinhauana virus 1, the first discovered Mantoniella-infecting prasinovirus.</title>
        <authorList>
            <person name="Rey Redondo E."/>
            <person name="Yung C.C.M."/>
        </authorList>
    </citation>
    <scope>NUCLEOTIDE SEQUENCE</scope>
    <source>
        <strain evidence="2">Lau Fau Shan</strain>
    </source>
</reference>
<evidence type="ECO:0000259" key="1">
    <source>
        <dbReference type="PROSITE" id="PS00028"/>
    </source>
</evidence>
<accession>A0AB38ZME1</accession>
<proteinExistence type="predicted"/>
<sequence length="80" mass="9096">MKHYLECSCELCGSNFECVEDMERHMNKHRVSDASHLLKSGYGIVRCNQCWTAFVSTESLMCHSCVDSAPHTLEKIIISD</sequence>
<feature type="domain" description="C2H2-type" evidence="1">
    <location>
        <begin position="7"/>
        <end position="29"/>
    </location>
</feature>
<dbReference type="InterPro" id="IPR013087">
    <property type="entry name" value="Znf_C2H2_type"/>
</dbReference>
<evidence type="ECO:0000313" key="2">
    <source>
        <dbReference type="EMBL" id="XAO13564.1"/>
    </source>
</evidence>
<dbReference type="PROSITE" id="PS00028">
    <property type="entry name" value="ZINC_FINGER_C2H2_1"/>
    <property type="match status" value="1"/>
</dbReference>
<organism evidence="2">
    <name type="scientific">Mantoniella tinhauana virus 1</name>
    <dbReference type="NCBI Taxonomy" id="3111543"/>
    <lineage>
        <taxon>Viruses</taxon>
    </lineage>
</organism>
<protein>
    <recommendedName>
        <fullName evidence="1">C2H2-type domain-containing protein</fullName>
    </recommendedName>
</protein>
<name>A0AB38ZME1_9VIRU</name>
<dbReference type="Gene3D" id="3.30.160.60">
    <property type="entry name" value="Classic Zinc Finger"/>
    <property type="match status" value="1"/>
</dbReference>